<organism evidence="1 2">
    <name type="scientific">Streptomyces echinatus</name>
    <dbReference type="NCBI Taxonomy" id="67293"/>
    <lineage>
        <taxon>Bacteria</taxon>
        <taxon>Bacillati</taxon>
        <taxon>Actinomycetota</taxon>
        <taxon>Actinomycetes</taxon>
        <taxon>Kitasatosporales</taxon>
        <taxon>Streptomycetaceae</taxon>
        <taxon>Streptomyces</taxon>
    </lineage>
</organism>
<protein>
    <submittedName>
        <fullName evidence="1">Uncharacterized protein</fullName>
    </submittedName>
</protein>
<name>A0A7W9Q2L4_9ACTN</name>
<comment type="caution">
    <text evidence="1">The sequence shown here is derived from an EMBL/GenBank/DDBJ whole genome shotgun (WGS) entry which is preliminary data.</text>
</comment>
<dbReference type="EMBL" id="JACHJK010000025">
    <property type="protein sequence ID" value="MBB5932449.1"/>
    <property type="molecule type" value="Genomic_DNA"/>
</dbReference>
<proteinExistence type="predicted"/>
<evidence type="ECO:0000313" key="2">
    <source>
        <dbReference type="Proteomes" id="UP000585836"/>
    </source>
</evidence>
<reference evidence="1 2" key="1">
    <citation type="submission" date="2020-08" db="EMBL/GenBank/DDBJ databases">
        <title>Genomic Encyclopedia of Type Strains, Phase III (KMG-III): the genomes of soil and plant-associated and newly described type strains.</title>
        <authorList>
            <person name="Whitman W."/>
        </authorList>
    </citation>
    <scope>NUCLEOTIDE SEQUENCE [LARGE SCALE GENOMIC DNA]</scope>
    <source>
        <strain evidence="1 2">CECT 3313</strain>
    </source>
</reference>
<dbReference type="AlphaFoldDB" id="A0A7W9Q2L4"/>
<keyword evidence="2" id="KW-1185">Reference proteome</keyword>
<evidence type="ECO:0000313" key="1">
    <source>
        <dbReference type="EMBL" id="MBB5932449.1"/>
    </source>
</evidence>
<sequence>MIFGPFACGLVASPATIFSARAVVHPEHGPAGAGARLRRAWEMFEDTFAPFGLQEAWEPFTSEDWACH</sequence>
<accession>A0A7W9Q2L4</accession>
<gene>
    <name evidence="1" type="ORF">FHS34_007959</name>
</gene>
<dbReference type="Proteomes" id="UP000585836">
    <property type="component" value="Unassembled WGS sequence"/>
</dbReference>